<organism evidence="2 3">
    <name type="scientific">Paenibacillus sepulcri</name>
    <dbReference type="NCBI Taxonomy" id="359917"/>
    <lineage>
        <taxon>Bacteria</taxon>
        <taxon>Bacillati</taxon>
        <taxon>Bacillota</taxon>
        <taxon>Bacilli</taxon>
        <taxon>Bacillales</taxon>
        <taxon>Paenibacillaceae</taxon>
        <taxon>Paenibacillus</taxon>
    </lineage>
</organism>
<keyword evidence="3" id="KW-1185">Reference proteome</keyword>
<reference evidence="2 3" key="1">
    <citation type="submission" date="2021-07" db="EMBL/GenBank/DDBJ databases">
        <title>Paenibacillus radiodurans sp. nov., isolated from the southeastern edge of Tengger Desert.</title>
        <authorList>
            <person name="Zhang G."/>
        </authorList>
    </citation>
    <scope>NUCLEOTIDE SEQUENCE [LARGE SCALE GENOMIC DNA]</scope>
    <source>
        <strain evidence="2 3">CCM 7311</strain>
    </source>
</reference>
<feature type="region of interest" description="Disordered" evidence="1">
    <location>
        <begin position="1"/>
        <end position="37"/>
    </location>
</feature>
<sequence>MIRVKYRYDPSHRSFQQPPLGGPGPGPFPGISDPFFGGGNMGFNQGAPFNPGQFQNPGPGAIVPLAETITEGVTAVPAKVGGFSLPTSLSDIKGIVDRMGGIEGIVSTMTKVQKV</sequence>
<dbReference type="EMBL" id="JAHZIK010001788">
    <property type="protein sequence ID" value="MBW7459712.1"/>
    <property type="molecule type" value="Genomic_DNA"/>
</dbReference>
<gene>
    <name evidence="2" type="ORF">K0U00_37200</name>
</gene>
<dbReference type="Proteomes" id="UP001519887">
    <property type="component" value="Unassembled WGS sequence"/>
</dbReference>
<comment type="caution">
    <text evidence="2">The sequence shown here is derived from an EMBL/GenBank/DDBJ whole genome shotgun (WGS) entry which is preliminary data.</text>
</comment>
<feature type="non-terminal residue" evidence="2">
    <location>
        <position position="115"/>
    </location>
</feature>
<protein>
    <submittedName>
        <fullName evidence="2">Uncharacterized protein</fullName>
    </submittedName>
</protein>
<accession>A0ABS7CFK6</accession>
<feature type="compositionally biased region" description="Basic and acidic residues" evidence="1">
    <location>
        <begin position="1"/>
        <end position="12"/>
    </location>
</feature>
<name>A0ABS7CFK6_9BACL</name>
<evidence type="ECO:0000313" key="2">
    <source>
        <dbReference type="EMBL" id="MBW7459712.1"/>
    </source>
</evidence>
<evidence type="ECO:0000256" key="1">
    <source>
        <dbReference type="SAM" id="MobiDB-lite"/>
    </source>
</evidence>
<proteinExistence type="predicted"/>
<evidence type="ECO:0000313" key="3">
    <source>
        <dbReference type="Proteomes" id="UP001519887"/>
    </source>
</evidence>